<organism evidence="1 2">
    <name type="scientific">Ixodes persulcatus</name>
    <name type="common">Taiga tick</name>
    <dbReference type="NCBI Taxonomy" id="34615"/>
    <lineage>
        <taxon>Eukaryota</taxon>
        <taxon>Metazoa</taxon>
        <taxon>Ecdysozoa</taxon>
        <taxon>Arthropoda</taxon>
        <taxon>Chelicerata</taxon>
        <taxon>Arachnida</taxon>
        <taxon>Acari</taxon>
        <taxon>Parasitiformes</taxon>
        <taxon>Ixodida</taxon>
        <taxon>Ixodoidea</taxon>
        <taxon>Ixodidae</taxon>
        <taxon>Ixodinae</taxon>
        <taxon>Ixodes</taxon>
    </lineage>
</organism>
<evidence type="ECO:0000313" key="1">
    <source>
        <dbReference type="EMBL" id="KAG0426251.1"/>
    </source>
</evidence>
<protein>
    <submittedName>
        <fullName evidence="1">Uncharacterized protein</fullName>
    </submittedName>
</protein>
<dbReference type="EMBL" id="JABSTQ010009741">
    <property type="protein sequence ID" value="KAG0426251.1"/>
    <property type="molecule type" value="Genomic_DNA"/>
</dbReference>
<dbReference type="Proteomes" id="UP000805193">
    <property type="component" value="Unassembled WGS sequence"/>
</dbReference>
<reference evidence="1 2" key="1">
    <citation type="journal article" date="2020" name="Cell">
        <title>Large-Scale Comparative Analyses of Tick Genomes Elucidate Their Genetic Diversity and Vector Capacities.</title>
        <authorList>
            <consortium name="Tick Genome and Microbiome Consortium (TIGMIC)"/>
            <person name="Jia N."/>
            <person name="Wang J."/>
            <person name="Shi W."/>
            <person name="Du L."/>
            <person name="Sun Y."/>
            <person name="Zhan W."/>
            <person name="Jiang J.F."/>
            <person name="Wang Q."/>
            <person name="Zhang B."/>
            <person name="Ji P."/>
            <person name="Bell-Sakyi L."/>
            <person name="Cui X.M."/>
            <person name="Yuan T.T."/>
            <person name="Jiang B.G."/>
            <person name="Yang W.F."/>
            <person name="Lam T.T."/>
            <person name="Chang Q.C."/>
            <person name="Ding S.J."/>
            <person name="Wang X.J."/>
            <person name="Zhu J.G."/>
            <person name="Ruan X.D."/>
            <person name="Zhao L."/>
            <person name="Wei J.T."/>
            <person name="Ye R.Z."/>
            <person name="Que T.C."/>
            <person name="Du C.H."/>
            <person name="Zhou Y.H."/>
            <person name="Cheng J.X."/>
            <person name="Dai P.F."/>
            <person name="Guo W.B."/>
            <person name="Han X.H."/>
            <person name="Huang E.J."/>
            <person name="Li L.F."/>
            <person name="Wei W."/>
            <person name="Gao Y.C."/>
            <person name="Liu J.Z."/>
            <person name="Shao H.Z."/>
            <person name="Wang X."/>
            <person name="Wang C.C."/>
            <person name="Yang T.C."/>
            <person name="Huo Q.B."/>
            <person name="Li W."/>
            <person name="Chen H.Y."/>
            <person name="Chen S.E."/>
            <person name="Zhou L.G."/>
            <person name="Ni X.B."/>
            <person name="Tian J.H."/>
            <person name="Sheng Y."/>
            <person name="Liu T."/>
            <person name="Pan Y.S."/>
            <person name="Xia L.Y."/>
            <person name="Li J."/>
            <person name="Zhao F."/>
            <person name="Cao W.C."/>
        </authorList>
    </citation>
    <scope>NUCLEOTIDE SEQUENCE [LARGE SCALE GENOMIC DNA]</scope>
    <source>
        <strain evidence="1">Iper-2018</strain>
    </source>
</reference>
<accession>A0AC60PY76</accession>
<comment type="caution">
    <text evidence="1">The sequence shown here is derived from an EMBL/GenBank/DDBJ whole genome shotgun (WGS) entry which is preliminary data.</text>
</comment>
<gene>
    <name evidence="1" type="ORF">HPB47_026638</name>
</gene>
<sequence>VSLGLRRILKFCAEGSNKENRSKRRGKMPNRKGSVHLEKCTFTWTQNENQKLSSGLKIGSLDIEPGTLVGVVGFVGSGKSSLLAAIMGDMHRIEGSIQVTGRIGYVPQIATVYNMTVRDNILFGQPLDLKRYDRVLHLCQLVNDLNRFPAGDLTEVGEKGETLSGGQKQRIALARAAYNRCDIYLLDDPLSALDPMVAAQVYQHVLSDKGILRNKTRILVSNQGCFLHEMNQMLLVHDQGVTSYTSMADLLKDPRAPESLSRGLPSPTTPSFTNSCDDVMEPHEDVDGRMIQDEGAQSSKSAMDLLRSLACLSGPCVPVAMLAFVASGIALAWQLIWMKRWTDTEYSAREDSAPWIKGLVALALLDGSDNFLYE</sequence>
<proteinExistence type="predicted"/>
<evidence type="ECO:0000313" key="2">
    <source>
        <dbReference type="Proteomes" id="UP000805193"/>
    </source>
</evidence>
<keyword evidence="2" id="KW-1185">Reference proteome</keyword>
<feature type="non-terminal residue" evidence="1">
    <location>
        <position position="1"/>
    </location>
</feature>
<name>A0AC60PY76_IXOPE</name>